<comment type="caution">
    <text evidence="1">The sequence shown here is derived from an EMBL/GenBank/DDBJ whole genome shotgun (WGS) entry which is preliminary data.</text>
</comment>
<dbReference type="AlphaFoldDB" id="A0A1Y5F6U0"/>
<accession>A0A1Y5F6U0</accession>
<gene>
    <name evidence="1" type="ORF">A9Q84_20215</name>
</gene>
<evidence type="ECO:0000313" key="1">
    <source>
        <dbReference type="EMBL" id="OUR92841.1"/>
    </source>
</evidence>
<protein>
    <submittedName>
        <fullName evidence="1">Uncharacterized protein</fullName>
    </submittedName>
</protein>
<dbReference type="EMBL" id="MAAO01000016">
    <property type="protein sequence ID" value="OUR92841.1"/>
    <property type="molecule type" value="Genomic_DNA"/>
</dbReference>
<sequence length="240" mass="27574">MRYFIVFLIFLNVNAVTIDRMITGGPLDNELTEIAKHATYEILETREGLISLVVYGNFNNVVSANFISGVGSFDYSEDMVSWTDGSIHWDTFVNNSSITFSIYGTEGELARFKQHIIETKSLTPFFKNTLETTHYGSLSVKSVDNTFSCKKHRMRKAQCLNRRMKYLAQTKCEQMININEKFLENLEKREVFIVNKSPCNTLSYETPLITEIQNVLITAKNETVLIPVLMKVDYELEFTP</sequence>
<proteinExistence type="predicted"/>
<dbReference type="Proteomes" id="UP000196531">
    <property type="component" value="Unassembled WGS sequence"/>
</dbReference>
<evidence type="ECO:0000313" key="2">
    <source>
        <dbReference type="Proteomes" id="UP000196531"/>
    </source>
</evidence>
<name>A0A1Y5F6U0_9BACT</name>
<organism evidence="1 2">
    <name type="scientific">Halobacteriovorax marinus</name>
    <dbReference type="NCBI Taxonomy" id="97084"/>
    <lineage>
        <taxon>Bacteria</taxon>
        <taxon>Pseudomonadati</taxon>
        <taxon>Bdellovibrionota</taxon>
        <taxon>Bacteriovoracia</taxon>
        <taxon>Bacteriovoracales</taxon>
        <taxon>Halobacteriovoraceae</taxon>
        <taxon>Halobacteriovorax</taxon>
    </lineage>
</organism>
<reference evidence="2" key="1">
    <citation type="journal article" date="2017" name="Proc. Natl. Acad. Sci. U.S.A.">
        <title>Simulation of Deepwater Horizon oil plume reveals substrate specialization within a complex community of hydrocarbon-degraders.</title>
        <authorList>
            <person name="Hu P."/>
            <person name="Dubinsky E.A."/>
            <person name="Probst A.J."/>
            <person name="Wang J."/>
            <person name="Sieber C.M.K."/>
            <person name="Tom L.M."/>
            <person name="Gardinali P."/>
            <person name="Banfield J.F."/>
            <person name="Atlas R.M."/>
            <person name="Andersen G.L."/>
        </authorList>
    </citation>
    <scope>NUCLEOTIDE SEQUENCE [LARGE SCALE GENOMIC DNA]</scope>
</reference>